<keyword evidence="2" id="KW-1185">Reference proteome</keyword>
<feature type="non-terminal residue" evidence="1">
    <location>
        <position position="1"/>
    </location>
</feature>
<proteinExistence type="predicted"/>
<dbReference type="Proteomes" id="UP001145114">
    <property type="component" value="Unassembled WGS sequence"/>
</dbReference>
<dbReference type="EMBL" id="JAMZIH010000508">
    <property type="protein sequence ID" value="KAJ1679237.1"/>
    <property type="molecule type" value="Genomic_DNA"/>
</dbReference>
<protein>
    <submittedName>
        <fullName evidence="1">Uncharacterized protein</fullName>
    </submittedName>
</protein>
<evidence type="ECO:0000313" key="2">
    <source>
        <dbReference type="Proteomes" id="UP001145114"/>
    </source>
</evidence>
<name>A0ACC1HS22_9FUNG</name>
<comment type="caution">
    <text evidence="1">The sequence shown here is derived from an EMBL/GenBank/DDBJ whole genome shotgun (WGS) entry which is preliminary data.</text>
</comment>
<gene>
    <name evidence="1" type="ORF">EV182_002456</name>
</gene>
<evidence type="ECO:0000313" key="1">
    <source>
        <dbReference type="EMBL" id="KAJ1679237.1"/>
    </source>
</evidence>
<accession>A0ACC1HS22</accession>
<sequence>TVLYFYITERRKEPEDRLLSRMQTQTEVELLLDNLRSQFHTFRHMPITWRGMKPYYTHYLFSWLFILVLAVSLVLVVLGMALDEAEILRVATFTFIASLNALFMTRQHLYYMRRMHLTADAKHHLVMDTTVFEDYDRTWANWLQVIILLLEFAQLLSFPIRDLLTNISIVRQGTDNDTTTRTIDFVVSVASMFTNLSSRFYITQFWFLFAITLFAAASAAFIHVYNNRAIFGLRLPSRVTSRQWRAASSSLSCPQIPLFWITYIVPVVSLLYLPILVMLVGSASCLSKLGTEDSHLASTGILRCDDPSINKPFYLSCTLVVYVLAYVMLTVFVTSYDRIPIKGEIQFKSMGTAFIKNMSLLLSIDLFLVQNKYSHIRSIISLVIMISMVCFNIHVQPCYVRKINFWRSYLFCSILWTVLVVAMLTNEGTTLEKVSDAGVAAVIAAGIVILLGLYVGIWFYKRDEWAEANADRPGSYSSLYQHGGRSIGFGGSYNDDTLGRMSFLEYIDAHKSPPAAHSKAEYRHPHYR</sequence>
<organism evidence="1 2">
    <name type="scientific">Spiromyces aspiralis</name>
    <dbReference type="NCBI Taxonomy" id="68401"/>
    <lineage>
        <taxon>Eukaryota</taxon>
        <taxon>Fungi</taxon>
        <taxon>Fungi incertae sedis</taxon>
        <taxon>Zoopagomycota</taxon>
        <taxon>Kickxellomycotina</taxon>
        <taxon>Kickxellomycetes</taxon>
        <taxon>Kickxellales</taxon>
        <taxon>Kickxellaceae</taxon>
        <taxon>Spiromyces</taxon>
    </lineage>
</organism>
<reference evidence="1" key="1">
    <citation type="submission" date="2022-06" db="EMBL/GenBank/DDBJ databases">
        <title>Phylogenomic reconstructions and comparative analyses of Kickxellomycotina fungi.</title>
        <authorList>
            <person name="Reynolds N.K."/>
            <person name="Stajich J.E."/>
            <person name="Barry K."/>
            <person name="Grigoriev I.V."/>
            <person name="Crous P."/>
            <person name="Smith M.E."/>
        </authorList>
    </citation>
    <scope>NUCLEOTIDE SEQUENCE</scope>
    <source>
        <strain evidence="1">RSA 2271</strain>
    </source>
</reference>